<dbReference type="EMBL" id="KQ418112">
    <property type="protein sequence ID" value="KOF88768.1"/>
    <property type="molecule type" value="Genomic_DNA"/>
</dbReference>
<gene>
    <name evidence="1" type="ORF">OCBIM_22014271mg</name>
</gene>
<dbReference type="Pfam" id="PF21040">
    <property type="entry name" value="CEP104-like_TOG"/>
    <property type="match status" value="1"/>
</dbReference>
<reference evidence="1" key="1">
    <citation type="submission" date="2015-07" db="EMBL/GenBank/DDBJ databases">
        <title>MeaNS - Measles Nucleotide Surveillance Program.</title>
        <authorList>
            <person name="Tran T."/>
            <person name="Druce J."/>
        </authorList>
    </citation>
    <scope>NUCLEOTIDE SEQUENCE</scope>
    <source>
        <strain evidence="1">UCB-OBI-ISO-001</strain>
        <tissue evidence="1">Gonad</tissue>
    </source>
</reference>
<organism evidence="1">
    <name type="scientific">Octopus bimaculoides</name>
    <name type="common">California two-spotted octopus</name>
    <dbReference type="NCBI Taxonomy" id="37653"/>
    <lineage>
        <taxon>Eukaryota</taxon>
        <taxon>Metazoa</taxon>
        <taxon>Spiralia</taxon>
        <taxon>Lophotrochozoa</taxon>
        <taxon>Mollusca</taxon>
        <taxon>Cephalopoda</taxon>
        <taxon>Coleoidea</taxon>
        <taxon>Octopodiformes</taxon>
        <taxon>Octopoda</taxon>
        <taxon>Incirrata</taxon>
        <taxon>Octopodidae</taxon>
        <taxon>Octopus</taxon>
    </lineage>
</organism>
<sequence length="72" mass="8413">MEGWTDKQALRTREEAKRFILEIAQYPEIKASNIVPNECVKPFKMSVFSRLARSRAELVEILYKEIGLSINR</sequence>
<evidence type="ECO:0000313" key="1">
    <source>
        <dbReference type="EMBL" id="KOF88768.1"/>
    </source>
</evidence>
<name>A0A0L8HHN3_OCTBM</name>
<protein>
    <submittedName>
        <fullName evidence="1">Uncharacterized protein</fullName>
    </submittedName>
</protein>
<accession>A0A0L8HHN3</accession>
<dbReference type="AlphaFoldDB" id="A0A0L8HHN3"/>
<dbReference type="OrthoDB" id="66599at2759"/>
<proteinExistence type="predicted"/>